<evidence type="ECO:0000256" key="6">
    <source>
        <dbReference type="ARBA" id="ARBA00023033"/>
    </source>
</evidence>
<dbReference type="Pfam" id="PF00067">
    <property type="entry name" value="p450"/>
    <property type="match status" value="1"/>
</dbReference>
<keyword evidence="8" id="KW-1185">Reference proteome</keyword>
<dbReference type="Proteomes" id="UP000789508">
    <property type="component" value="Unassembled WGS sequence"/>
</dbReference>
<dbReference type="GO" id="GO:0004497">
    <property type="term" value="F:monooxygenase activity"/>
    <property type="evidence" value="ECO:0007669"/>
    <property type="project" value="UniProtKB-KW"/>
</dbReference>
<evidence type="ECO:0000313" key="8">
    <source>
        <dbReference type="Proteomes" id="UP000789508"/>
    </source>
</evidence>
<organism evidence="7 8">
    <name type="scientific">Ambispora leptoticha</name>
    <dbReference type="NCBI Taxonomy" id="144679"/>
    <lineage>
        <taxon>Eukaryota</taxon>
        <taxon>Fungi</taxon>
        <taxon>Fungi incertae sedis</taxon>
        <taxon>Mucoromycota</taxon>
        <taxon>Glomeromycotina</taxon>
        <taxon>Glomeromycetes</taxon>
        <taxon>Archaeosporales</taxon>
        <taxon>Ambisporaceae</taxon>
        <taxon>Ambispora</taxon>
    </lineage>
</organism>
<accession>A0A9N8YXT6</accession>
<dbReference type="PANTHER" id="PTHR24286:SF384">
    <property type="entry name" value="P450, PUTATIVE (EUROFUNG)-RELATED"/>
    <property type="match status" value="1"/>
</dbReference>
<dbReference type="InterPro" id="IPR001128">
    <property type="entry name" value="Cyt_P450"/>
</dbReference>
<dbReference type="PANTHER" id="PTHR24286">
    <property type="entry name" value="CYTOCHROME P450 26"/>
    <property type="match status" value="1"/>
</dbReference>
<dbReference type="GO" id="GO:0005506">
    <property type="term" value="F:iron ion binding"/>
    <property type="evidence" value="ECO:0007669"/>
    <property type="project" value="InterPro"/>
</dbReference>
<sequence>MKKASTHTSPPRSKFNFPLFGDTIKIARSVYEWSKGLARQGKVVKAKIRGLDATFKKHEIYHLSGIEGIQAFYNERYVIRGNVSTFLNPYLLNGSSTLGNMMDGEEHRNSNETILEAIHDTDHLNHIFNVLRNGTRSFLQDLRVESQVYKYTTFYFERLLRAFIVRLITQILWSHEADSGFIRKINKMTSELKGMTFSKELRDFSHRRLAEHRSDPERYNDTMKHLMTVEPPLANDTIIMEIQHLVFSLHRIASAISATLICLLQHKKSEIYSNIMTELEKNQSSLQNDILSINLLLPNLTNVIKESLRIFPINPFQFGTSAKEFIICGYQIPKGKTIVGGLWATGFDPDVHKDPEVFNPKRFENEISEIETGFEWTPFGCGEKHRSDGQSIIINICAFVVARLLLGFELELVNPNQGFDYHKVFPAPSNELPLLAKIRPINKVELFSGYTEEDTWFTNDVTIE</sequence>
<evidence type="ECO:0000256" key="5">
    <source>
        <dbReference type="ARBA" id="ARBA00023004"/>
    </source>
</evidence>
<keyword evidence="3" id="KW-0479">Metal-binding</keyword>
<evidence type="ECO:0000256" key="2">
    <source>
        <dbReference type="ARBA" id="ARBA00022617"/>
    </source>
</evidence>
<protein>
    <submittedName>
        <fullName evidence="7">4773_t:CDS:1</fullName>
    </submittedName>
</protein>
<gene>
    <name evidence="7" type="ORF">ALEPTO_LOCUS1326</name>
</gene>
<dbReference type="AlphaFoldDB" id="A0A9N8YXT6"/>
<dbReference type="GO" id="GO:0020037">
    <property type="term" value="F:heme binding"/>
    <property type="evidence" value="ECO:0007669"/>
    <property type="project" value="InterPro"/>
</dbReference>
<dbReference type="GO" id="GO:0016705">
    <property type="term" value="F:oxidoreductase activity, acting on paired donors, with incorporation or reduction of molecular oxygen"/>
    <property type="evidence" value="ECO:0007669"/>
    <property type="project" value="InterPro"/>
</dbReference>
<comment type="caution">
    <text evidence="7">The sequence shown here is derived from an EMBL/GenBank/DDBJ whole genome shotgun (WGS) entry which is preliminary data.</text>
</comment>
<dbReference type="Gene3D" id="1.10.630.10">
    <property type="entry name" value="Cytochrome P450"/>
    <property type="match status" value="1"/>
</dbReference>
<keyword evidence="2" id="KW-0349">Heme</keyword>
<dbReference type="OrthoDB" id="2789670at2759"/>
<dbReference type="InterPro" id="IPR036396">
    <property type="entry name" value="Cyt_P450_sf"/>
</dbReference>
<keyword evidence="6" id="KW-0503">Monooxygenase</keyword>
<keyword evidence="5" id="KW-0408">Iron</keyword>
<proteinExistence type="inferred from homology"/>
<comment type="similarity">
    <text evidence="1">Belongs to the cytochrome P450 family.</text>
</comment>
<evidence type="ECO:0000256" key="3">
    <source>
        <dbReference type="ARBA" id="ARBA00022723"/>
    </source>
</evidence>
<dbReference type="GO" id="GO:0016125">
    <property type="term" value="P:sterol metabolic process"/>
    <property type="evidence" value="ECO:0007669"/>
    <property type="project" value="TreeGrafter"/>
</dbReference>
<keyword evidence="4" id="KW-0560">Oxidoreductase</keyword>
<evidence type="ECO:0000256" key="1">
    <source>
        <dbReference type="ARBA" id="ARBA00010617"/>
    </source>
</evidence>
<dbReference type="SUPFAM" id="SSF48264">
    <property type="entry name" value="Cytochrome P450"/>
    <property type="match status" value="1"/>
</dbReference>
<reference evidence="7" key="1">
    <citation type="submission" date="2021-06" db="EMBL/GenBank/DDBJ databases">
        <authorList>
            <person name="Kallberg Y."/>
            <person name="Tangrot J."/>
            <person name="Rosling A."/>
        </authorList>
    </citation>
    <scope>NUCLEOTIDE SEQUENCE</scope>
    <source>
        <strain evidence="7">FL130A</strain>
    </source>
</reference>
<dbReference type="EMBL" id="CAJVPS010000138">
    <property type="protein sequence ID" value="CAG8456865.1"/>
    <property type="molecule type" value="Genomic_DNA"/>
</dbReference>
<dbReference type="CDD" id="cd00302">
    <property type="entry name" value="cytochrome_P450"/>
    <property type="match status" value="1"/>
</dbReference>
<evidence type="ECO:0000313" key="7">
    <source>
        <dbReference type="EMBL" id="CAG8456865.1"/>
    </source>
</evidence>
<evidence type="ECO:0000256" key="4">
    <source>
        <dbReference type="ARBA" id="ARBA00023002"/>
    </source>
</evidence>
<name>A0A9N8YXT6_9GLOM</name>